<gene>
    <name evidence="4" type="ORF">ENF18_03150</name>
</gene>
<dbReference type="Gene3D" id="3.40.50.300">
    <property type="entry name" value="P-loop containing nucleotide triphosphate hydrolases"/>
    <property type="match status" value="1"/>
</dbReference>
<dbReference type="InterPro" id="IPR003439">
    <property type="entry name" value="ABC_transporter-like_ATP-bd"/>
</dbReference>
<keyword evidence="1" id="KW-0547">Nucleotide-binding</keyword>
<dbReference type="PROSITE" id="PS00211">
    <property type="entry name" value="ABC_TRANSPORTER_1"/>
    <property type="match status" value="1"/>
</dbReference>
<organism evidence="4">
    <name type="scientific">candidate division WOR-3 bacterium</name>
    <dbReference type="NCBI Taxonomy" id="2052148"/>
    <lineage>
        <taxon>Bacteria</taxon>
        <taxon>Bacteria division WOR-3</taxon>
    </lineage>
</organism>
<evidence type="ECO:0000259" key="3">
    <source>
        <dbReference type="PROSITE" id="PS50893"/>
    </source>
</evidence>
<dbReference type="Pfam" id="PF00005">
    <property type="entry name" value="ABC_tran"/>
    <property type="match status" value="1"/>
</dbReference>
<dbReference type="InterPro" id="IPR003593">
    <property type="entry name" value="AAA+_ATPase"/>
</dbReference>
<comment type="caution">
    <text evidence="4">The sequence shown here is derived from an EMBL/GenBank/DDBJ whole genome shotgun (WGS) entry which is preliminary data.</text>
</comment>
<evidence type="ECO:0000256" key="2">
    <source>
        <dbReference type="ARBA" id="ARBA00022840"/>
    </source>
</evidence>
<dbReference type="GO" id="GO:0005524">
    <property type="term" value="F:ATP binding"/>
    <property type="evidence" value="ECO:0007669"/>
    <property type="project" value="UniProtKB-KW"/>
</dbReference>
<dbReference type="GO" id="GO:0016887">
    <property type="term" value="F:ATP hydrolysis activity"/>
    <property type="evidence" value="ECO:0007669"/>
    <property type="project" value="InterPro"/>
</dbReference>
<reference evidence="4" key="1">
    <citation type="journal article" date="2020" name="mSystems">
        <title>Genome- and Community-Level Interaction Insights into Carbon Utilization and Element Cycling Functions of Hydrothermarchaeota in Hydrothermal Sediment.</title>
        <authorList>
            <person name="Zhou Z."/>
            <person name="Liu Y."/>
            <person name="Xu W."/>
            <person name="Pan J."/>
            <person name="Luo Z.H."/>
            <person name="Li M."/>
        </authorList>
    </citation>
    <scope>NUCLEOTIDE SEQUENCE [LARGE SCALE GENOMIC DNA]</scope>
    <source>
        <strain evidence="4">HyVt-102</strain>
    </source>
</reference>
<dbReference type="PANTHER" id="PTHR43038">
    <property type="entry name" value="ATP-BINDING CASSETTE, SUB-FAMILY H, MEMBER 1"/>
    <property type="match status" value="1"/>
</dbReference>
<dbReference type="PROSITE" id="PS50893">
    <property type="entry name" value="ABC_TRANSPORTER_2"/>
    <property type="match status" value="1"/>
</dbReference>
<evidence type="ECO:0000256" key="1">
    <source>
        <dbReference type="ARBA" id="ARBA00022741"/>
    </source>
</evidence>
<dbReference type="AlphaFoldDB" id="A0A7C0VAD2"/>
<dbReference type="SMART" id="SM00382">
    <property type="entry name" value="AAA"/>
    <property type="match status" value="1"/>
</dbReference>
<dbReference type="SUPFAM" id="SSF52540">
    <property type="entry name" value="P-loop containing nucleoside triphosphate hydrolases"/>
    <property type="match status" value="1"/>
</dbReference>
<sequence>MQSSNEFIIETFDLTKRFGDLVAVSNLNLRIKKGEIFGFLGPNGAGKTTTIRMLCGILLPTSGTGIVAGYDIVKEPEKIKTKIGYVSQRFSLYQDLTVYENLYFYAHLYGITGGEAKKKIEKMIEIAGLKGREKALTMHLSGGQKQRLALVSALIHEPEILFLDEPTVGVDPITRKEFWDILRGLADRGYSLIVTTHLLDEAYKCDSLGFMHRGKLLAHGTPDQLTQNGKHTLEETFVRLVKGNE</sequence>
<feature type="domain" description="ABC transporter" evidence="3">
    <location>
        <begin position="9"/>
        <end position="238"/>
    </location>
</feature>
<name>A0A7C0VAD2_UNCW3</name>
<protein>
    <submittedName>
        <fullName evidence="4">ABC transporter ATP-binding protein</fullName>
    </submittedName>
</protein>
<evidence type="ECO:0000313" key="4">
    <source>
        <dbReference type="EMBL" id="HDI82772.1"/>
    </source>
</evidence>
<keyword evidence="2 4" id="KW-0067">ATP-binding</keyword>
<accession>A0A7C0VAD2</accession>
<dbReference type="InterPro" id="IPR017871">
    <property type="entry name" value="ABC_transporter-like_CS"/>
</dbReference>
<dbReference type="PANTHER" id="PTHR43038:SF3">
    <property type="entry name" value="ABC TRANSPORTER G FAMILY MEMBER 20 ISOFORM X1"/>
    <property type="match status" value="1"/>
</dbReference>
<dbReference type="InterPro" id="IPR027417">
    <property type="entry name" value="P-loop_NTPase"/>
</dbReference>
<proteinExistence type="predicted"/>
<dbReference type="EMBL" id="DQWE01000149">
    <property type="protein sequence ID" value="HDI82772.1"/>
    <property type="molecule type" value="Genomic_DNA"/>
</dbReference>
<dbReference type="Proteomes" id="UP000885847">
    <property type="component" value="Unassembled WGS sequence"/>
</dbReference>